<dbReference type="PANTHER" id="PTHR38011:SF7">
    <property type="entry name" value="2,5-DIAMINO-6-RIBOSYLAMINO-4(3H)-PYRIMIDINONE 5'-PHOSPHATE REDUCTASE"/>
    <property type="match status" value="1"/>
</dbReference>
<evidence type="ECO:0000256" key="6">
    <source>
        <dbReference type="ARBA" id="ARBA00022619"/>
    </source>
</evidence>
<feature type="active site" description="Proton donor" evidence="14">
    <location>
        <position position="55"/>
    </location>
</feature>
<protein>
    <recommendedName>
        <fullName evidence="13">Riboflavin biosynthesis protein RibD</fullName>
    </recommendedName>
    <domain>
        <recommendedName>
            <fullName evidence="13">Diaminohydroxyphosphoribosylaminopyrimidine deaminase</fullName>
            <shortName evidence="13">DRAP deaminase</shortName>
            <ecNumber evidence="13">3.5.4.26</ecNumber>
        </recommendedName>
        <alternativeName>
            <fullName evidence="13">Riboflavin-specific deaminase</fullName>
        </alternativeName>
    </domain>
    <domain>
        <recommendedName>
            <fullName evidence="13">5-amino-6-(5-phosphoribosylamino)uracil reductase</fullName>
            <ecNumber evidence="13">1.1.1.193</ecNumber>
        </recommendedName>
        <alternativeName>
            <fullName evidence="13">HTP reductase</fullName>
        </alternativeName>
    </domain>
</protein>
<proteinExistence type="inferred from homology"/>
<feature type="binding site" evidence="15">
    <location>
        <position position="160"/>
    </location>
    <ligand>
        <name>NADP(+)</name>
        <dbReference type="ChEBI" id="CHEBI:58349"/>
    </ligand>
</feature>
<feature type="binding site" evidence="16">
    <location>
        <position position="81"/>
    </location>
    <ligand>
        <name>Zn(2+)</name>
        <dbReference type="ChEBI" id="CHEBI:29105"/>
        <note>catalytic</note>
    </ligand>
</feature>
<evidence type="ECO:0000259" key="17">
    <source>
        <dbReference type="PROSITE" id="PS51747"/>
    </source>
</evidence>
<evidence type="ECO:0000256" key="10">
    <source>
        <dbReference type="ARBA" id="ARBA00022857"/>
    </source>
</evidence>
<keyword evidence="11 13" id="KW-0560">Oxidoreductase</keyword>
<dbReference type="EC" id="1.1.1.193" evidence="13"/>
<evidence type="ECO:0000256" key="16">
    <source>
        <dbReference type="PIRSR" id="PIRSR006769-3"/>
    </source>
</evidence>
<dbReference type="InterPro" id="IPR011549">
    <property type="entry name" value="RibD_C"/>
</dbReference>
<dbReference type="PANTHER" id="PTHR38011">
    <property type="entry name" value="DIHYDROFOLATE REDUCTASE FAMILY PROTEIN (AFU_ORTHOLOGUE AFUA_8G06820)"/>
    <property type="match status" value="1"/>
</dbReference>
<reference evidence="18 19" key="1">
    <citation type="submission" date="2018-01" db="EMBL/GenBank/DDBJ databases">
        <title>Genome sequence of a Cantenovulum-like bacteria.</title>
        <authorList>
            <person name="Tan W.R."/>
            <person name="Lau N.-S."/>
            <person name="Go F."/>
            <person name="Amirul A.-A.A."/>
        </authorList>
    </citation>
    <scope>NUCLEOTIDE SEQUENCE [LARGE SCALE GENOMIC DNA]</scope>
    <source>
        <strain evidence="18 19">CCB-QB4</strain>
    </source>
</reference>
<comment type="cofactor">
    <cofactor evidence="13 16">
        <name>Zn(2+)</name>
        <dbReference type="ChEBI" id="CHEBI:29105"/>
    </cofactor>
    <text evidence="13 16">Binds 1 zinc ion.</text>
</comment>
<evidence type="ECO:0000256" key="12">
    <source>
        <dbReference type="ARBA" id="ARBA00023268"/>
    </source>
</evidence>
<dbReference type="InterPro" id="IPR016193">
    <property type="entry name" value="Cytidine_deaminase-like"/>
</dbReference>
<dbReference type="PIRSF" id="PIRSF006769">
    <property type="entry name" value="RibD"/>
    <property type="match status" value="1"/>
</dbReference>
<dbReference type="PROSITE" id="PS51747">
    <property type="entry name" value="CYT_DCMP_DEAMINASES_2"/>
    <property type="match status" value="1"/>
</dbReference>
<dbReference type="NCBIfam" id="TIGR00326">
    <property type="entry name" value="eubact_ribD"/>
    <property type="match status" value="1"/>
</dbReference>
<comment type="catalytic activity">
    <reaction evidence="13">
        <text>2,5-diamino-6-hydroxy-4-(5-phosphoribosylamino)-pyrimidine + H2O + H(+) = 5-amino-6-(5-phospho-D-ribosylamino)uracil + NH4(+)</text>
        <dbReference type="Rhea" id="RHEA:21868"/>
        <dbReference type="ChEBI" id="CHEBI:15377"/>
        <dbReference type="ChEBI" id="CHEBI:15378"/>
        <dbReference type="ChEBI" id="CHEBI:28938"/>
        <dbReference type="ChEBI" id="CHEBI:58453"/>
        <dbReference type="ChEBI" id="CHEBI:58614"/>
        <dbReference type="EC" id="3.5.4.26"/>
    </reaction>
</comment>
<comment type="pathway">
    <text evidence="2 13">Cofactor biosynthesis; riboflavin biosynthesis; 5-amino-6-(D-ribitylamino)uracil from GTP: step 2/4.</text>
</comment>
<keyword evidence="19" id="KW-1185">Reference proteome</keyword>
<feature type="binding site" evidence="15">
    <location>
        <position position="206"/>
    </location>
    <ligand>
        <name>substrate</name>
    </ligand>
</feature>
<feature type="binding site" evidence="15">
    <location>
        <position position="174"/>
    </location>
    <ligand>
        <name>substrate</name>
    </ligand>
</feature>
<dbReference type="FunFam" id="3.40.140.10:FF:000025">
    <property type="entry name" value="Riboflavin biosynthesis protein RibD"/>
    <property type="match status" value="1"/>
</dbReference>
<dbReference type="InterPro" id="IPR016192">
    <property type="entry name" value="APOBEC/CMP_deaminase_Zn-bd"/>
</dbReference>
<feature type="binding site" evidence="15">
    <location>
        <position position="190"/>
    </location>
    <ligand>
        <name>substrate</name>
    </ligand>
</feature>
<evidence type="ECO:0000256" key="2">
    <source>
        <dbReference type="ARBA" id="ARBA00004882"/>
    </source>
</evidence>
<feature type="domain" description="CMP/dCMP-type deaminase" evidence="17">
    <location>
        <begin position="4"/>
        <end position="129"/>
    </location>
</feature>
<dbReference type="InterPro" id="IPR050765">
    <property type="entry name" value="Riboflavin_Biosynth_HTPR"/>
</dbReference>
<dbReference type="SUPFAM" id="SSF53597">
    <property type="entry name" value="Dihydrofolate reductase-like"/>
    <property type="match status" value="1"/>
</dbReference>
<dbReference type="OrthoDB" id="9800865at2"/>
<dbReference type="SUPFAM" id="SSF53927">
    <property type="entry name" value="Cytidine deaminase-like"/>
    <property type="match status" value="1"/>
</dbReference>
<feature type="binding site" evidence="15">
    <location>
        <position position="235"/>
    </location>
    <ligand>
        <name>NADP(+)</name>
        <dbReference type="ChEBI" id="CHEBI:58349"/>
    </ligand>
</feature>
<dbReference type="InterPro" id="IPR002125">
    <property type="entry name" value="CMP_dCMP_dom"/>
</dbReference>
<dbReference type="InterPro" id="IPR002734">
    <property type="entry name" value="RibDG_C"/>
</dbReference>
<evidence type="ECO:0000256" key="1">
    <source>
        <dbReference type="ARBA" id="ARBA00002151"/>
    </source>
</evidence>
<dbReference type="GO" id="GO:0050661">
    <property type="term" value="F:NADP binding"/>
    <property type="evidence" value="ECO:0007669"/>
    <property type="project" value="InterPro"/>
</dbReference>
<evidence type="ECO:0000256" key="5">
    <source>
        <dbReference type="ARBA" id="ARBA00007417"/>
    </source>
</evidence>
<evidence type="ECO:0000256" key="11">
    <source>
        <dbReference type="ARBA" id="ARBA00023002"/>
    </source>
</evidence>
<keyword evidence="9 13" id="KW-0862">Zinc</keyword>
<dbReference type="CDD" id="cd01284">
    <property type="entry name" value="Riboflavin_deaminase-reductase"/>
    <property type="match status" value="1"/>
</dbReference>
<evidence type="ECO:0000313" key="18">
    <source>
        <dbReference type="EMBL" id="AWB64973.1"/>
    </source>
</evidence>
<comment type="function">
    <text evidence="1 13">Converts 2,5-diamino-6-(ribosylamino)-4(3h)-pyrimidinone 5'-phosphate into 5-amino-6-(ribosylamino)-2,4(1h,3h)-pyrimidinedione 5'-phosphate.</text>
</comment>
<accession>A0A2S0VL89</accession>
<feature type="binding site" evidence="15">
    <location>
        <position position="202"/>
    </location>
    <ligand>
        <name>NADP(+)</name>
        <dbReference type="ChEBI" id="CHEBI:58349"/>
    </ligand>
</feature>
<dbReference type="EMBL" id="CP026604">
    <property type="protein sequence ID" value="AWB64973.1"/>
    <property type="molecule type" value="Genomic_DNA"/>
</dbReference>
<dbReference type="AlphaFoldDB" id="A0A2S0VL89"/>
<dbReference type="KEGG" id="cate:C2869_00300"/>
<dbReference type="InterPro" id="IPR004794">
    <property type="entry name" value="Eubact_RibD"/>
</dbReference>
<evidence type="ECO:0000256" key="15">
    <source>
        <dbReference type="PIRSR" id="PIRSR006769-2"/>
    </source>
</evidence>
<dbReference type="GO" id="GO:0009231">
    <property type="term" value="P:riboflavin biosynthetic process"/>
    <property type="evidence" value="ECO:0007669"/>
    <property type="project" value="UniProtKB-UniPathway"/>
</dbReference>
<evidence type="ECO:0000313" key="19">
    <source>
        <dbReference type="Proteomes" id="UP000244441"/>
    </source>
</evidence>
<dbReference type="Pfam" id="PF00383">
    <property type="entry name" value="dCMP_cyt_deam_1"/>
    <property type="match status" value="1"/>
</dbReference>
<evidence type="ECO:0000256" key="7">
    <source>
        <dbReference type="ARBA" id="ARBA00022723"/>
    </source>
</evidence>
<comment type="catalytic activity">
    <reaction evidence="13">
        <text>5-amino-6-(5-phospho-D-ribitylamino)uracil + NADP(+) = 5-amino-6-(5-phospho-D-ribosylamino)uracil + NADPH + H(+)</text>
        <dbReference type="Rhea" id="RHEA:17845"/>
        <dbReference type="ChEBI" id="CHEBI:15378"/>
        <dbReference type="ChEBI" id="CHEBI:57783"/>
        <dbReference type="ChEBI" id="CHEBI:58349"/>
        <dbReference type="ChEBI" id="CHEBI:58421"/>
        <dbReference type="ChEBI" id="CHEBI:58453"/>
        <dbReference type="EC" id="1.1.1.193"/>
    </reaction>
</comment>
<dbReference type="Gene3D" id="3.40.430.10">
    <property type="entry name" value="Dihydrofolate Reductase, subunit A"/>
    <property type="match status" value="1"/>
</dbReference>
<keyword evidence="6 13" id="KW-0686">Riboflavin biosynthesis</keyword>
<dbReference type="PROSITE" id="PS00903">
    <property type="entry name" value="CYT_DCMP_DEAMINASES_1"/>
    <property type="match status" value="1"/>
</dbReference>
<evidence type="ECO:0000256" key="8">
    <source>
        <dbReference type="ARBA" id="ARBA00022801"/>
    </source>
</evidence>
<dbReference type="NCBIfam" id="TIGR00227">
    <property type="entry name" value="ribD_Cterm"/>
    <property type="match status" value="1"/>
</dbReference>
<comment type="similarity">
    <text evidence="4 13">In the N-terminal section; belongs to the cytidine and deoxycytidylate deaminase family.</text>
</comment>
<feature type="binding site" evidence="15">
    <location>
        <position position="304"/>
    </location>
    <ligand>
        <name>substrate</name>
    </ligand>
</feature>
<feature type="binding site" evidence="15">
    <location>
        <position position="176"/>
    </location>
    <ligand>
        <name>NADP(+)</name>
        <dbReference type="ChEBI" id="CHEBI:58349"/>
    </ligand>
</feature>
<feature type="binding site" evidence="15">
    <location>
        <position position="210"/>
    </location>
    <ligand>
        <name>substrate</name>
    </ligand>
</feature>
<evidence type="ECO:0000256" key="4">
    <source>
        <dbReference type="ARBA" id="ARBA00005259"/>
    </source>
</evidence>
<evidence type="ECO:0000256" key="3">
    <source>
        <dbReference type="ARBA" id="ARBA00004910"/>
    </source>
</evidence>
<dbReference type="GO" id="GO:0008703">
    <property type="term" value="F:5-amino-6-(5-phosphoribosylamino)uracil reductase activity"/>
    <property type="evidence" value="ECO:0007669"/>
    <property type="project" value="UniProtKB-EC"/>
</dbReference>
<dbReference type="RefSeq" id="WP_108601052.1">
    <property type="nucleotide sequence ID" value="NZ_CP026604.1"/>
</dbReference>
<keyword evidence="10 13" id="KW-0521">NADP</keyword>
<dbReference type="InterPro" id="IPR024072">
    <property type="entry name" value="DHFR-like_dom_sf"/>
</dbReference>
<evidence type="ECO:0000256" key="13">
    <source>
        <dbReference type="PIRNR" id="PIRNR006769"/>
    </source>
</evidence>
<feature type="binding site" evidence="15">
    <location>
        <position position="213"/>
    </location>
    <ligand>
        <name>substrate</name>
    </ligand>
</feature>
<dbReference type="GO" id="GO:0008835">
    <property type="term" value="F:diaminohydroxyphosphoribosylaminopyrimidine deaminase activity"/>
    <property type="evidence" value="ECO:0007669"/>
    <property type="project" value="UniProtKB-EC"/>
</dbReference>
<keyword evidence="7 13" id="KW-0479">Metal-binding</keyword>
<keyword evidence="12" id="KW-0511">Multifunctional enzyme</keyword>
<dbReference type="EC" id="3.5.4.26" evidence="13"/>
<keyword evidence="8 13" id="KW-0378">Hydrolase</keyword>
<dbReference type="GO" id="GO:0008270">
    <property type="term" value="F:zinc ion binding"/>
    <property type="evidence" value="ECO:0007669"/>
    <property type="project" value="InterPro"/>
</dbReference>
<dbReference type="Proteomes" id="UP000244441">
    <property type="component" value="Chromosome"/>
</dbReference>
<name>A0A2S0VL89_9ALTE</name>
<feature type="binding site" evidence="15">
    <location>
        <begin position="306"/>
        <end position="312"/>
    </location>
    <ligand>
        <name>NADP(+)</name>
        <dbReference type="ChEBI" id="CHEBI:58349"/>
    </ligand>
</feature>
<dbReference type="UniPathway" id="UPA00275">
    <property type="reaction ID" value="UER00401"/>
</dbReference>
<organism evidence="18 19">
    <name type="scientific">Saccharobesus litoralis</name>
    <dbReference type="NCBI Taxonomy" id="2172099"/>
    <lineage>
        <taxon>Bacteria</taxon>
        <taxon>Pseudomonadati</taxon>
        <taxon>Pseudomonadota</taxon>
        <taxon>Gammaproteobacteria</taxon>
        <taxon>Alteromonadales</taxon>
        <taxon>Alteromonadaceae</taxon>
        <taxon>Saccharobesus</taxon>
    </lineage>
</organism>
<evidence type="ECO:0000256" key="9">
    <source>
        <dbReference type="ARBA" id="ARBA00022833"/>
    </source>
</evidence>
<gene>
    <name evidence="18" type="primary">ribD</name>
    <name evidence="18" type="ORF">C2869_00300</name>
</gene>
<feature type="binding site" evidence="16">
    <location>
        <position position="53"/>
    </location>
    <ligand>
        <name>Zn(2+)</name>
        <dbReference type="ChEBI" id="CHEBI:29105"/>
        <note>catalytic</note>
    </ligand>
</feature>
<comment type="similarity">
    <text evidence="5 13">In the C-terminal section; belongs to the HTP reductase family.</text>
</comment>
<feature type="binding site" evidence="16">
    <location>
        <position position="90"/>
    </location>
    <ligand>
        <name>Zn(2+)</name>
        <dbReference type="ChEBI" id="CHEBI:29105"/>
        <note>catalytic</note>
    </ligand>
</feature>
<sequence length="373" mass="40586">MLTKDDFYWMAKAIQLAKKGLYTTSPNPRVGCVLVKSGQVIGEGFHLKAGELHAERNAIADANNKGHITKGATAYVTLEPCSHHGRTPPCADGLIEAGIQRVVVGMVDPNPQVDSKGVAKLQAAGIEIDTLCLAQDCEQLNLGFTKRMRTGLPYVRLKLAASIDGRTAMADGESKWITGPQARADVQHYRAQSCAIISGSGTVEVDQPALNVRKSELTSYPTDDVRQPLRVIIDSKKKVSASNRFFSHNSPTLFVGISAERPELPDNVTYRQVASKRVRGEDKVDLTDVLAYLATQGINDVWVEAGAHMAGAFIEADLVDELIIYQAPLLMGEQTFGLVNLPETDSLALAHRWSYQSVTQIGEDLKLILHKKG</sequence>
<dbReference type="Gene3D" id="3.40.140.10">
    <property type="entry name" value="Cytidine Deaminase, domain 2"/>
    <property type="match status" value="1"/>
</dbReference>
<comment type="pathway">
    <text evidence="3 13">Cofactor biosynthesis; riboflavin biosynthesis; 5-amino-6-(D-ribitylamino)uracil from GTP: step 3/4.</text>
</comment>
<dbReference type="Pfam" id="PF01872">
    <property type="entry name" value="RibD_C"/>
    <property type="match status" value="1"/>
</dbReference>
<evidence type="ECO:0000256" key="14">
    <source>
        <dbReference type="PIRSR" id="PIRSR006769-1"/>
    </source>
</evidence>